<dbReference type="InterPro" id="IPR052017">
    <property type="entry name" value="TSUP"/>
</dbReference>
<dbReference type="InterPro" id="IPR002781">
    <property type="entry name" value="TM_pro_TauE-like"/>
</dbReference>
<evidence type="ECO:0000313" key="10">
    <source>
        <dbReference type="Proteomes" id="UP000586722"/>
    </source>
</evidence>
<organism evidence="9 10">
    <name type="scientific">Pannonibacter tanglangensis</name>
    <dbReference type="NCBI Taxonomy" id="2750084"/>
    <lineage>
        <taxon>Bacteria</taxon>
        <taxon>Pseudomonadati</taxon>
        <taxon>Pseudomonadota</taxon>
        <taxon>Alphaproteobacteria</taxon>
        <taxon>Hyphomicrobiales</taxon>
        <taxon>Stappiaceae</taxon>
        <taxon>Pannonibacter</taxon>
    </lineage>
</organism>
<keyword evidence="10" id="KW-1185">Reference proteome</keyword>
<keyword evidence="5 8" id="KW-0812">Transmembrane</keyword>
<evidence type="ECO:0000256" key="7">
    <source>
        <dbReference type="ARBA" id="ARBA00023136"/>
    </source>
</evidence>
<feature type="transmembrane region" description="Helical" evidence="8">
    <location>
        <begin position="172"/>
        <end position="195"/>
    </location>
</feature>
<reference evidence="10" key="1">
    <citation type="submission" date="2020-01" db="EMBL/GenBank/DDBJ databases">
        <authorList>
            <person name="Fang Y."/>
            <person name="Sun R."/>
            <person name="Nie L."/>
            <person name="He J."/>
            <person name="Hao L."/>
            <person name="Wang L."/>
            <person name="Su S."/>
            <person name="Lv E."/>
            <person name="Zhang Z."/>
            <person name="Xie R."/>
            <person name="Liu H."/>
        </authorList>
    </citation>
    <scope>NUCLEOTIDE SEQUENCE [LARGE SCALE GENOMIC DNA]</scope>
    <source>
        <strain evidence="10">XCT-53</strain>
    </source>
</reference>
<evidence type="ECO:0000256" key="2">
    <source>
        <dbReference type="ARBA" id="ARBA00009142"/>
    </source>
</evidence>
<evidence type="ECO:0000256" key="8">
    <source>
        <dbReference type="RuleBase" id="RU363041"/>
    </source>
</evidence>
<comment type="similarity">
    <text evidence="2 8">Belongs to the 4-toluene sulfonate uptake permease (TSUP) (TC 2.A.102) family.</text>
</comment>
<dbReference type="GO" id="GO:0005886">
    <property type="term" value="C:plasma membrane"/>
    <property type="evidence" value="ECO:0007669"/>
    <property type="project" value="UniProtKB-SubCell"/>
</dbReference>
<feature type="transmembrane region" description="Helical" evidence="8">
    <location>
        <begin position="47"/>
        <end position="67"/>
    </location>
</feature>
<dbReference type="RefSeq" id="WP_161709317.1">
    <property type="nucleotide sequence ID" value="NZ_JAABLQ010000002.1"/>
</dbReference>
<name>A0A7X5JAU0_9HYPH</name>
<feature type="transmembrane region" description="Helical" evidence="8">
    <location>
        <begin position="207"/>
        <end position="228"/>
    </location>
</feature>
<dbReference type="Proteomes" id="UP000586722">
    <property type="component" value="Unassembled WGS sequence"/>
</dbReference>
<comment type="subcellular location">
    <subcellularLocation>
        <location evidence="1 8">Cell membrane</location>
        <topology evidence="1 8">Multi-pass membrane protein</topology>
    </subcellularLocation>
</comment>
<dbReference type="PANTHER" id="PTHR30269:SF37">
    <property type="entry name" value="MEMBRANE TRANSPORTER PROTEIN"/>
    <property type="match status" value="1"/>
</dbReference>
<evidence type="ECO:0000313" key="9">
    <source>
        <dbReference type="EMBL" id="NBN79755.1"/>
    </source>
</evidence>
<keyword evidence="6 8" id="KW-1133">Transmembrane helix</keyword>
<keyword evidence="7 8" id="KW-0472">Membrane</keyword>
<dbReference type="AlphaFoldDB" id="A0A7X5JAU0"/>
<gene>
    <name evidence="9" type="ORF">GWI72_15870</name>
</gene>
<dbReference type="EMBL" id="JAABLQ010000002">
    <property type="protein sequence ID" value="NBN79755.1"/>
    <property type="molecule type" value="Genomic_DNA"/>
</dbReference>
<sequence>MLPLSDPLFYAAAVPAVVLAGLSKGGFGGSIGMLAVPLMALVIPPVQAAGILLPILVVMDVVGLLAYRGVYDRRALVLLLPAGIAGVGVGWATASLVNDAQVTLLVGVLCLVFVAERFVPKRAAGPDADAGGQGRGHRPLAGAFWGAMSGFTSFVSHTGGPPFQLYMVPLSLAPALFAGTAVIFFAAINAVKLVPYFFLGQFDARNLATAAVLLPLAPLSTLAGVWLVKRIEPRLFYALVYVAMAVIGVKLVHDSARQLFG</sequence>
<dbReference type="Pfam" id="PF01925">
    <property type="entry name" value="TauE"/>
    <property type="match status" value="1"/>
</dbReference>
<feature type="transmembrane region" description="Helical" evidence="8">
    <location>
        <begin position="7"/>
        <end position="27"/>
    </location>
</feature>
<dbReference type="PANTHER" id="PTHR30269">
    <property type="entry name" value="TRANSMEMBRANE PROTEIN YFCA"/>
    <property type="match status" value="1"/>
</dbReference>
<comment type="caution">
    <text evidence="9">The sequence shown here is derived from an EMBL/GenBank/DDBJ whole genome shotgun (WGS) entry which is preliminary data.</text>
</comment>
<feature type="transmembrane region" description="Helical" evidence="8">
    <location>
        <begin position="74"/>
        <end position="94"/>
    </location>
</feature>
<evidence type="ECO:0000256" key="1">
    <source>
        <dbReference type="ARBA" id="ARBA00004651"/>
    </source>
</evidence>
<accession>A0A7X5JAU0</accession>
<keyword evidence="4 8" id="KW-1003">Cell membrane</keyword>
<evidence type="ECO:0000256" key="4">
    <source>
        <dbReference type="ARBA" id="ARBA00022475"/>
    </source>
</evidence>
<evidence type="ECO:0000256" key="6">
    <source>
        <dbReference type="ARBA" id="ARBA00022989"/>
    </source>
</evidence>
<proteinExistence type="inferred from homology"/>
<keyword evidence="3" id="KW-0813">Transport</keyword>
<protein>
    <recommendedName>
        <fullName evidence="8">Probable membrane transporter protein</fullName>
    </recommendedName>
</protein>
<evidence type="ECO:0000256" key="3">
    <source>
        <dbReference type="ARBA" id="ARBA00022448"/>
    </source>
</evidence>
<feature type="transmembrane region" description="Helical" evidence="8">
    <location>
        <begin position="100"/>
        <end position="119"/>
    </location>
</feature>
<evidence type="ECO:0000256" key="5">
    <source>
        <dbReference type="ARBA" id="ARBA00022692"/>
    </source>
</evidence>
<feature type="transmembrane region" description="Helical" evidence="8">
    <location>
        <begin position="234"/>
        <end position="252"/>
    </location>
</feature>